<evidence type="ECO:0000256" key="2">
    <source>
        <dbReference type="ARBA" id="ARBA00005738"/>
    </source>
</evidence>
<dbReference type="GO" id="GO:0012505">
    <property type="term" value="C:endomembrane system"/>
    <property type="evidence" value="ECO:0007669"/>
    <property type="project" value="UniProtKB-SubCell"/>
</dbReference>
<dbReference type="PANTHER" id="PTHR13314">
    <property type="entry name" value="CALCIUM CHANNEL FLOWER HOMOLOG"/>
    <property type="match status" value="1"/>
</dbReference>
<dbReference type="RefSeq" id="XP_058345626.1">
    <property type="nucleotide sequence ID" value="XM_058483427.1"/>
</dbReference>
<feature type="transmembrane region" description="Helical" evidence="6">
    <location>
        <begin position="12"/>
        <end position="33"/>
    </location>
</feature>
<protein>
    <recommendedName>
        <fullName evidence="9">Golgi apparatus membrane protein TVP18</fullName>
    </recommendedName>
</protein>
<feature type="transmembrane region" description="Helical" evidence="6">
    <location>
        <begin position="39"/>
        <end position="61"/>
    </location>
</feature>
<dbReference type="GO" id="GO:0016020">
    <property type="term" value="C:membrane"/>
    <property type="evidence" value="ECO:0007669"/>
    <property type="project" value="InterPro"/>
</dbReference>
<feature type="transmembrane region" description="Helical" evidence="6">
    <location>
        <begin position="104"/>
        <end position="124"/>
    </location>
</feature>
<dbReference type="GO" id="GO:0016192">
    <property type="term" value="P:vesicle-mediated transport"/>
    <property type="evidence" value="ECO:0007669"/>
    <property type="project" value="TreeGrafter"/>
</dbReference>
<reference evidence="7 8" key="1">
    <citation type="submission" date="2023-03" db="EMBL/GenBank/DDBJ databases">
        <title>Genome sequence of Lichtheimia ornata CBS 291.66.</title>
        <authorList>
            <person name="Mohabir J.T."/>
            <person name="Shea T.P."/>
            <person name="Kurbessoian T."/>
            <person name="Berby B."/>
            <person name="Fontaine J."/>
            <person name="Livny J."/>
            <person name="Gnirke A."/>
            <person name="Stajich J.E."/>
            <person name="Cuomo C.A."/>
        </authorList>
    </citation>
    <scope>NUCLEOTIDE SEQUENCE [LARGE SCALE GENOMIC DNA]</scope>
    <source>
        <strain evidence="7">CBS 291.66</strain>
    </source>
</reference>
<name>A0AAD7Y183_9FUNG</name>
<evidence type="ECO:0000256" key="6">
    <source>
        <dbReference type="SAM" id="Phobius"/>
    </source>
</evidence>
<dbReference type="PANTHER" id="PTHR13314:SF2">
    <property type="entry name" value="CALCIUM CHANNEL FLOWER HOMOLOG"/>
    <property type="match status" value="1"/>
</dbReference>
<dbReference type="EMBL" id="JARTCD010000011">
    <property type="protein sequence ID" value="KAJ8660713.1"/>
    <property type="molecule type" value="Genomic_DNA"/>
</dbReference>
<keyword evidence="4 6" id="KW-1133">Transmembrane helix</keyword>
<keyword evidence="3 6" id="KW-0812">Transmembrane</keyword>
<keyword evidence="5 6" id="KW-0472">Membrane</keyword>
<keyword evidence="8" id="KW-1185">Reference proteome</keyword>
<evidence type="ECO:0008006" key="9">
    <source>
        <dbReference type="Google" id="ProtNLM"/>
    </source>
</evidence>
<accession>A0AAD7Y183</accession>
<dbReference type="InterPro" id="IPR019365">
    <property type="entry name" value="TVP18/Ca-channel_flower"/>
</dbReference>
<gene>
    <name evidence="7" type="ORF">O0I10_003356</name>
</gene>
<feature type="transmembrane region" description="Helical" evidence="6">
    <location>
        <begin position="81"/>
        <end position="98"/>
    </location>
</feature>
<comment type="subcellular location">
    <subcellularLocation>
        <location evidence="1">Endomembrane system</location>
        <topology evidence="1">Multi-pass membrane protein</topology>
    </subcellularLocation>
</comment>
<evidence type="ECO:0000256" key="4">
    <source>
        <dbReference type="ARBA" id="ARBA00022989"/>
    </source>
</evidence>
<dbReference type="Pfam" id="PF10233">
    <property type="entry name" value="Cg6151-P"/>
    <property type="match status" value="1"/>
</dbReference>
<evidence type="ECO:0000256" key="3">
    <source>
        <dbReference type="ARBA" id="ARBA00022692"/>
    </source>
</evidence>
<proteinExistence type="inferred from homology"/>
<dbReference type="Proteomes" id="UP001234581">
    <property type="component" value="Unassembled WGS sequence"/>
</dbReference>
<dbReference type="GeneID" id="83210769"/>
<organism evidence="7 8">
    <name type="scientific">Lichtheimia ornata</name>
    <dbReference type="NCBI Taxonomy" id="688661"/>
    <lineage>
        <taxon>Eukaryota</taxon>
        <taxon>Fungi</taxon>
        <taxon>Fungi incertae sedis</taxon>
        <taxon>Mucoromycota</taxon>
        <taxon>Mucoromycotina</taxon>
        <taxon>Mucoromycetes</taxon>
        <taxon>Mucorales</taxon>
        <taxon>Lichtheimiaceae</taxon>
        <taxon>Lichtheimia</taxon>
    </lineage>
</organism>
<dbReference type="SMART" id="SM01077">
    <property type="entry name" value="Cg6151-P"/>
    <property type="match status" value="1"/>
</dbReference>
<evidence type="ECO:0000313" key="7">
    <source>
        <dbReference type="EMBL" id="KAJ8660713.1"/>
    </source>
</evidence>
<evidence type="ECO:0000313" key="8">
    <source>
        <dbReference type="Proteomes" id="UP001234581"/>
    </source>
</evidence>
<sequence>MGLFGEFTSLNFSLYGQWLGIVAIILLIVLGIIGFMSHIAFSIVGWVIAFILLFVEVPLCLKLCPTSPKFDSFLTYFENTWLRALMYLIFAIVMFLSNIISSSSLNACAVVLLLGAICYAIAAVRGQSFASSRLLGGTGVSNVV</sequence>
<comment type="caution">
    <text evidence="7">The sequence shown here is derived from an EMBL/GenBank/DDBJ whole genome shotgun (WGS) entry which is preliminary data.</text>
</comment>
<comment type="similarity">
    <text evidence="2">Belongs to the TVP18 family.</text>
</comment>
<evidence type="ECO:0000256" key="1">
    <source>
        <dbReference type="ARBA" id="ARBA00004127"/>
    </source>
</evidence>
<evidence type="ECO:0000256" key="5">
    <source>
        <dbReference type="ARBA" id="ARBA00023136"/>
    </source>
</evidence>
<dbReference type="AlphaFoldDB" id="A0AAD7Y183"/>